<evidence type="ECO:0000256" key="1">
    <source>
        <dbReference type="SAM" id="MobiDB-lite"/>
    </source>
</evidence>
<dbReference type="Proteomes" id="UP000475214">
    <property type="component" value="Unassembled WGS sequence"/>
</dbReference>
<evidence type="ECO:0000313" key="2">
    <source>
        <dbReference type="EMBL" id="NEE04365.1"/>
    </source>
</evidence>
<feature type="region of interest" description="Disordered" evidence="1">
    <location>
        <begin position="1"/>
        <end position="21"/>
    </location>
</feature>
<sequence length="195" mass="20794">MRSASSEAAGPVSTGRARRTGARGSRRAGCAALALLALAVPACGGRDLLFVQDDRLTVLAPENRASAELPVSVRWRIDDFRVVSPGSAPASPDAGFFGVFVDRAPIPPGETLEELAADDPECVRIRSCPDSEYFAIRGAYTTTDTSFTLDSIPRIGTDHGSDVHTVTIVLLDSEGRRIGESAWYAEFTLPNEDGR</sequence>
<proteinExistence type="predicted"/>
<reference evidence="2 3" key="1">
    <citation type="submission" date="2020-02" db="EMBL/GenBank/DDBJ databases">
        <authorList>
            <person name="Li X.-J."/>
            <person name="Han X.-M."/>
        </authorList>
    </citation>
    <scope>NUCLEOTIDE SEQUENCE [LARGE SCALE GENOMIC DNA]</scope>
    <source>
        <strain evidence="2 3">CCTCC AB 2017055</strain>
    </source>
</reference>
<dbReference type="RefSeq" id="WP_163744833.1">
    <property type="nucleotide sequence ID" value="NZ_JAAGOA010000033.1"/>
</dbReference>
<evidence type="ECO:0000313" key="3">
    <source>
        <dbReference type="Proteomes" id="UP000475214"/>
    </source>
</evidence>
<gene>
    <name evidence="2" type="ORF">G1H10_29760</name>
</gene>
<organism evidence="2 3">
    <name type="scientific">Phytoactinopolyspora halotolerans</name>
    <dbReference type="NCBI Taxonomy" id="1981512"/>
    <lineage>
        <taxon>Bacteria</taxon>
        <taxon>Bacillati</taxon>
        <taxon>Actinomycetota</taxon>
        <taxon>Actinomycetes</taxon>
        <taxon>Jiangellales</taxon>
        <taxon>Jiangellaceae</taxon>
        <taxon>Phytoactinopolyspora</taxon>
    </lineage>
</organism>
<keyword evidence="3" id="KW-1185">Reference proteome</keyword>
<dbReference type="AlphaFoldDB" id="A0A6L9SG81"/>
<protein>
    <submittedName>
        <fullName evidence="2">Uncharacterized protein</fullName>
    </submittedName>
</protein>
<dbReference type="EMBL" id="JAAGOA010000033">
    <property type="protein sequence ID" value="NEE04365.1"/>
    <property type="molecule type" value="Genomic_DNA"/>
</dbReference>
<accession>A0A6L9SG81</accession>
<name>A0A6L9SG81_9ACTN</name>
<comment type="caution">
    <text evidence="2">The sequence shown here is derived from an EMBL/GenBank/DDBJ whole genome shotgun (WGS) entry which is preliminary data.</text>
</comment>